<gene>
    <name evidence="2" type="ORF">SAMN04488072_11340</name>
</gene>
<feature type="transmembrane region" description="Helical" evidence="1">
    <location>
        <begin position="36"/>
        <end position="63"/>
    </location>
</feature>
<keyword evidence="1" id="KW-0472">Membrane</keyword>
<evidence type="ECO:0000313" key="3">
    <source>
        <dbReference type="Proteomes" id="UP000198642"/>
    </source>
</evidence>
<dbReference type="OrthoDB" id="2680468at2"/>
<evidence type="ECO:0000313" key="2">
    <source>
        <dbReference type="EMBL" id="SFB28641.1"/>
    </source>
</evidence>
<dbReference type="AlphaFoldDB" id="A0A1I0ZT21"/>
<accession>A0A1I0ZT21</accession>
<dbReference type="RefSeq" id="WP_090240045.1">
    <property type="nucleotide sequence ID" value="NZ_FOJW01000013.1"/>
</dbReference>
<organism evidence="2 3">
    <name type="scientific">Lentibacillus halodurans</name>
    <dbReference type="NCBI Taxonomy" id="237679"/>
    <lineage>
        <taxon>Bacteria</taxon>
        <taxon>Bacillati</taxon>
        <taxon>Bacillota</taxon>
        <taxon>Bacilli</taxon>
        <taxon>Bacillales</taxon>
        <taxon>Bacillaceae</taxon>
        <taxon>Lentibacillus</taxon>
    </lineage>
</organism>
<dbReference type="Proteomes" id="UP000198642">
    <property type="component" value="Unassembled WGS sequence"/>
</dbReference>
<keyword evidence="3" id="KW-1185">Reference proteome</keyword>
<dbReference type="EMBL" id="FOJW01000013">
    <property type="protein sequence ID" value="SFB28641.1"/>
    <property type="molecule type" value="Genomic_DNA"/>
</dbReference>
<sequence>MLTFIAYTLLLMTLVFVVLAVMGRYQMYWAAALSNYIFSFLAGFSIGQLTVGLTFVFLMLAIAHSFNRIKNRLHYMGFLLSGLVIGALLLIFVKSWLFWPFWVLIN</sequence>
<keyword evidence="1" id="KW-1133">Transmembrane helix</keyword>
<name>A0A1I0ZT21_9BACI</name>
<feature type="transmembrane region" description="Helical" evidence="1">
    <location>
        <begin position="75"/>
        <end position="99"/>
    </location>
</feature>
<proteinExistence type="predicted"/>
<evidence type="ECO:0000256" key="1">
    <source>
        <dbReference type="SAM" id="Phobius"/>
    </source>
</evidence>
<reference evidence="2 3" key="1">
    <citation type="submission" date="2016-10" db="EMBL/GenBank/DDBJ databases">
        <authorList>
            <person name="de Groot N.N."/>
        </authorList>
    </citation>
    <scope>NUCLEOTIDE SEQUENCE [LARGE SCALE GENOMIC DNA]</scope>
    <source>
        <strain evidence="2 3">CGMCC 1.3702</strain>
    </source>
</reference>
<keyword evidence="1" id="KW-0812">Transmembrane</keyword>
<protein>
    <submittedName>
        <fullName evidence="2">Uncharacterized protein</fullName>
    </submittedName>
</protein>